<dbReference type="InterPro" id="IPR029028">
    <property type="entry name" value="Alpha/beta_knot_MTases"/>
</dbReference>
<evidence type="ECO:0000256" key="6">
    <source>
        <dbReference type="ARBA" id="ARBA00014679"/>
    </source>
</evidence>
<comment type="similarity">
    <text evidence="3 15 17">Belongs to the RNA methyltransferase TrmD family.</text>
</comment>
<evidence type="ECO:0000256" key="18">
    <source>
        <dbReference type="SAM" id="MobiDB-lite"/>
    </source>
</evidence>
<accession>A0A318PU57</accession>
<gene>
    <name evidence="15" type="primary">trmD</name>
    <name evidence="20" type="ORF">CFR72_05690</name>
</gene>
<dbReference type="GO" id="GO:0005829">
    <property type="term" value="C:cytosol"/>
    <property type="evidence" value="ECO:0007669"/>
    <property type="project" value="TreeGrafter"/>
</dbReference>
<dbReference type="OrthoDB" id="9807416at2"/>
<evidence type="ECO:0000256" key="4">
    <source>
        <dbReference type="ARBA" id="ARBA00011738"/>
    </source>
</evidence>
<dbReference type="CDD" id="cd18080">
    <property type="entry name" value="TrmD-like"/>
    <property type="match status" value="1"/>
</dbReference>
<dbReference type="AlphaFoldDB" id="A0A318PU57"/>
<dbReference type="NCBIfam" id="TIGR00088">
    <property type="entry name" value="trmD"/>
    <property type="match status" value="1"/>
</dbReference>
<evidence type="ECO:0000256" key="16">
    <source>
        <dbReference type="PIRSR" id="PIRSR000386-1"/>
    </source>
</evidence>
<evidence type="ECO:0000256" key="12">
    <source>
        <dbReference type="ARBA" id="ARBA00029736"/>
    </source>
</evidence>
<evidence type="ECO:0000256" key="14">
    <source>
        <dbReference type="ARBA" id="ARBA00047783"/>
    </source>
</evidence>
<feature type="domain" description="tRNA methyltransferase TRMD/TRM10-type" evidence="19">
    <location>
        <begin position="7"/>
        <end position="225"/>
    </location>
</feature>
<evidence type="ECO:0000256" key="1">
    <source>
        <dbReference type="ARBA" id="ARBA00002634"/>
    </source>
</evidence>
<evidence type="ECO:0000256" key="9">
    <source>
        <dbReference type="ARBA" id="ARBA00022679"/>
    </source>
</evidence>
<keyword evidence="9 15" id="KW-0808">Transferase</keyword>
<comment type="caution">
    <text evidence="20">The sequence shown here is derived from an EMBL/GenBank/DDBJ whole genome shotgun (WGS) entry which is preliminary data.</text>
</comment>
<dbReference type="GO" id="GO:0052906">
    <property type="term" value="F:tRNA (guanine(37)-N1)-methyltransferase activity"/>
    <property type="evidence" value="ECO:0007669"/>
    <property type="project" value="UniProtKB-UniRule"/>
</dbReference>
<evidence type="ECO:0000256" key="8">
    <source>
        <dbReference type="ARBA" id="ARBA00022603"/>
    </source>
</evidence>
<comment type="subcellular location">
    <subcellularLocation>
        <location evidence="2 15 17">Cytoplasm</location>
    </subcellularLocation>
</comment>
<evidence type="ECO:0000313" key="21">
    <source>
        <dbReference type="Proteomes" id="UP000248301"/>
    </source>
</evidence>
<feature type="region of interest" description="Disordered" evidence="18">
    <location>
        <begin position="230"/>
        <end position="249"/>
    </location>
</feature>
<evidence type="ECO:0000256" key="17">
    <source>
        <dbReference type="RuleBase" id="RU003464"/>
    </source>
</evidence>
<dbReference type="Gene3D" id="3.40.1280.10">
    <property type="match status" value="1"/>
</dbReference>
<feature type="binding site" evidence="15 16">
    <location>
        <position position="113"/>
    </location>
    <ligand>
        <name>S-adenosyl-L-methionine</name>
        <dbReference type="ChEBI" id="CHEBI:59789"/>
    </ligand>
</feature>
<evidence type="ECO:0000256" key="13">
    <source>
        <dbReference type="ARBA" id="ARBA00033392"/>
    </source>
</evidence>
<keyword evidence="10 15" id="KW-0949">S-adenosyl-L-methionine</keyword>
<dbReference type="SUPFAM" id="SSF75217">
    <property type="entry name" value="alpha/beta knot"/>
    <property type="match status" value="1"/>
</dbReference>
<evidence type="ECO:0000256" key="15">
    <source>
        <dbReference type="HAMAP-Rule" id="MF_00605"/>
    </source>
</evidence>
<dbReference type="Proteomes" id="UP000248301">
    <property type="component" value="Unassembled WGS sequence"/>
</dbReference>
<evidence type="ECO:0000256" key="10">
    <source>
        <dbReference type="ARBA" id="ARBA00022691"/>
    </source>
</evidence>
<feature type="binding site" evidence="15 16">
    <location>
        <begin position="133"/>
        <end position="138"/>
    </location>
    <ligand>
        <name>S-adenosyl-L-methionine</name>
        <dbReference type="ChEBI" id="CHEBI:59789"/>
    </ligand>
</feature>
<evidence type="ECO:0000259" key="19">
    <source>
        <dbReference type="Pfam" id="PF01746"/>
    </source>
</evidence>
<dbReference type="InterPro" id="IPR016009">
    <property type="entry name" value="tRNA_MeTrfase_TRMD/TRM10"/>
</dbReference>
<dbReference type="PANTHER" id="PTHR46417:SF1">
    <property type="entry name" value="TRNA (GUANINE-N(1)-)-METHYLTRANSFERASE"/>
    <property type="match status" value="1"/>
</dbReference>
<dbReference type="GO" id="GO:0002939">
    <property type="term" value="P:tRNA N1-guanine methylation"/>
    <property type="evidence" value="ECO:0007669"/>
    <property type="project" value="TreeGrafter"/>
</dbReference>
<dbReference type="InterPro" id="IPR023148">
    <property type="entry name" value="tRNA_m1G_MeTrfase_C_sf"/>
</dbReference>
<dbReference type="NCBIfam" id="NF000648">
    <property type="entry name" value="PRK00026.1"/>
    <property type="match status" value="1"/>
</dbReference>
<evidence type="ECO:0000313" key="20">
    <source>
        <dbReference type="EMBL" id="PYD63759.1"/>
    </source>
</evidence>
<comment type="subunit">
    <text evidence="4 15 17">Homodimer.</text>
</comment>
<dbReference type="InterPro" id="IPR029026">
    <property type="entry name" value="tRNA_m1G_MTases_N"/>
</dbReference>
<dbReference type="InterPro" id="IPR002649">
    <property type="entry name" value="tRNA_m1G_MeTrfase_TrmD"/>
</dbReference>
<protein>
    <recommendedName>
        <fullName evidence="6 15">tRNA (guanine-N(1)-)-methyltransferase</fullName>
        <ecNumber evidence="5 15">2.1.1.228</ecNumber>
    </recommendedName>
    <alternativeName>
        <fullName evidence="12 15">M1G-methyltransferase</fullName>
    </alternativeName>
    <alternativeName>
        <fullName evidence="13 15">tRNA [GM37] methyltransferase</fullName>
    </alternativeName>
</protein>
<evidence type="ECO:0000256" key="7">
    <source>
        <dbReference type="ARBA" id="ARBA00022490"/>
    </source>
</evidence>
<dbReference type="HAMAP" id="MF_00605">
    <property type="entry name" value="TrmD"/>
    <property type="match status" value="1"/>
</dbReference>
<evidence type="ECO:0000256" key="2">
    <source>
        <dbReference type="ARBA" id="ARBA00004496"/>
    </source>
</evidence>
<proteinExistence type="inferred from homology"/>
<dbReference type="PIRSF" id="PIRSF000386">
    <property type="entry name" value="tRNA_mtase"/>
    <property type="match status" value="1"/>
</dbReference>
<evidence type="ECO:0000256" key="5">
    <source>
        <dbReference type="ARBA" id="ARBA00012807"/>
    </source>
</evidence>
<dbReference type="Pfam" id="PF01746">
    <property type="entry name" value="tRNA_m1G_MT"/>
    <property type="match status" value="1"/>
</dbReference>
<dbReference type="EMBL" id="NKUF01000008">
    <property type="protein sequence ID" value="PYD63759.1"/>
    <property type="molecule type" value="Genomic_DNA"/>
</dbReference>
<evidence type="ECO:0000256" key="11">
    <source>
        <dbReference type="ARBA" id="ARBA00022694"/>
    </source>
</evidence>
<evidence type="ECO:0000256" key="3">
    <source>
        <dbReference type="ARBA" id="ARBA00007630"/>
    </source>
</evidence>
<reference evidence="20 21" key="1">
    <citation type="submission" date="2017-07" db="EMBL/GenBank/DDBJ databases">
        <title>A draft genome sequence of Gluconacetobacter entanii LTH 4560.</title>
        <authorList>
            <person name="Skraban J."/>
            <person name="Cleenwerck I."/>
            <person name="Vandamme P."/>
            <person name="Trcek J."/>
        </authorList>
    </citation>
    <scope>NUCLEOTIDE SEQUENCE [LARGE SCALE GENOMIC DNA]</scope>
    <source>
        <strain evidence="20 21">LTH 4560</strain>
    </source>
</reference>
<name>A0A318PU57_9PROT</name>
<comment type="function">
    <text evidence="1 15 17">Specifically methylates guanosine-37 in various tRNAs.</text>
</comment>
<dbReference type="EC" id="2.1.1.228" evidence="5 15"/>
<dbReference type="Gene3D" id="1.10.1270.20">
    <property type="entry name" value="tRNA(m1g37)methyltransferase, domain 2"/>
    <property type="match status" value="1"/>
</dbReference>
<comment type="catalytic activity">
    <reaction evidence="14 15 17">
        <text>guanosine(37) in tRNA + S-adenosyl-L-methionine = N(1)-methylguanosine(37) in tRNA + S-adenosyl-L-homocysteine + H(+)</text>
        <dbReference type="Rhea" id="RHEA:36899"/>
        <dbReference type="Rhea" id="RHEA-COMP:10145"/>
        <dbReference type="Rhea" id="RHEA-COMP:10147"/>
        <dbReference type="ChEBI" id="CHEBI:15378"/>
        <dbReference type="ChEBI" id="CHEBI:57856"/>
        <dbReference type="ChEBI" id="CHEBI:59789"/>
        <dbReference type="ChEBI" id="CHEBI:73542"/>
        <dbReference type="ChEBI" id="CHEBI:74269"/>
        <dbReference type="EC" id="2.1.1.228"/>
    </reaction>
</comment>
<dbReference type="RefSeq" id="WP_110913038.1">
    <property type="nucleotide sequence ID" value="NZ_NKUF01000008.1"/>
</dbReference>
<keyword evidence="7 15" id="KW-0963">Cytoplasm</keyword>
<sequence length="249" mass="26798">MTTWQATALTLFPEMFPGSLGCSLAGRALREGIWSMQTQDLRAHGLGRHRTIDDTPFGGGAGMVMRPDVVSAALDDVVPDGRPVIYPTPRGRTLTQADVRRYAAGPGVVVLCGRYEGVDERVLEARDIEQVSIGDYILSGGEVAALVLLDACVRLLPGVMGSDASAAEESFADGLLEYPLYTKPAQWEGRDVPDVLLSGHHGAIARWRHEMAEAATRQRRPDLWAAHVARAGEDTSRPAGARASADRLN</sequence>
<organism evidence="20 21">
    <name type="scientific">Gluconacetobacter entanii</name>
    <dbReference type="NCBI Taxonomy" id="108528"/>
    <lineage>
        <taxon>Bacteria</taxon>
        <taxon>Pseudomonadati</taxon>
        <taxon>Pseudomonadota</taxon>
        <taxon>Alphaproteobacteria</taxon>
        <taxon>Acetobacterales</taxon>
        <taxon>Acetobacteraceae</taxon>
        <taxon>Gluconacetobacter</taxon>
    </lineage>
</organism>
<keyword evidence="8 15" id="KW-0489">Methyltransferase</keyword>
<dbReference type="PANTHER" id="PTHR46417">
    <property type="entry name" value="TRNA (GUANINE-N(1)-)-METHYLTRANSFERASE"/>
    <property type="match status" value="1"/>
</dbReference>
<keyword evidence="11 15" id="KW-0819">tRNA processing</keyword>